<dbReference type="AlphaFoldDB" id="A0A378K219"/>
<proteinExistence type="predicted"/>
<feature type="transmembrane region" description="Helical" evidence="1">
    <location>
        <begin position="122"/>
        <end position="149"/>
    </location>
</feature>
<name>A0A378K219_9GAMM</name>
<dbReference type="EMBL" id="LNYN01000042">
    <property type="protein sequence ID" value="KTD30874.1"/>
    <property type="molecule type" value="Genomic_DNA"/>
</dbReference>
<dbReference type="RefSeq" id="WP_035922442.1">
    <property type="nucleotide sequence ID" value="NZ_CAAAJG010000033.1"/>
</dbReference>
<evidence type="ECO:0000313" key="3">
    <source>
        <dbReference type="EMBL" id="STX63299.1"/>
    </source>
</evidence>
<gene>
    <name evidence="2" type="ORF">Lmor_2981</name>
    <name evidence="3" type="ORF">NCTC12239_02242</name>
</gene>
<keyword evidence="4" id="KW-1185">Reference proteome</keyword>
<keyword evidence="1" id="KW-0472">Membrane</keyword>
<organism evidence="3 5">
    <name type="scientific">Legionella moravica</name>
    <dbReference type="NCBI Taxonomy" id="39962"/>
    <lineage>
        <taxon>Bacteria</taxon>
        <taxon>Pseudomonadati</taxon>
        <taxon>Pseudomonadota</taxon>
        <taxon>Gammaproteobacteria</taxon>
        <taxon>Legionellales</taxon>
        <taxon>Legionellaceae</taxon>
        <taxon>Legionella</taxon>
    </lineage>
</organism>
<dbReference type="Proteomes" id="UP000254040">
    <property type="component" value="Unassembled WGS sequence"/>
</dbReference>
<evidence type="ECO:0000313" key="5">
    <source>
        <dbReference type="Proteomes" id="UP000254040"/>
    </source>
</evidence>
<keyword evidence="1" id="KW-0812">Transmembrane</keyword>
<feature type="transmembrane region" description="Helical" evidence="1">
    <location>
        <begin position="12"/>
        <end position="32"/>
    </location>
</feature>
<keyword evidence="1" id="KW-1133">Transmembrane helix</keyword>
<evidence type="ECO:0000313" key="2">
    <source>
        <dbReference type="EMBL" id="KTD30874.1"/>
    </source>
</evidence>
<feature type="transmembrane region" description="Helical" evidence="1">
    <location>
        <begin position="44"/>
        <end position="66"/>
    </location>
</feature>
<dbReference type="EMBL" id="UGOG01000001">
    <property type="protein sequence ID" value="STX63299.1"/>
    <property type="molecule type" value="Genomic_DNA"/>
</dbReference>
<protein>
    <submittedName>
        <fullName evidence="3">Uncharacterized protein</fullName>
    </submittedName>
</protein>
<dbReference type="STRING" id="39962.Lmor_2981"/>
<accession>A0A378K219</accession>
<evidence type="ECO:0000313" key="4">
    <source>
        <dbReference type="Proteomes" id="UP000054985"/>
    </source>
</evidence>
<feature type="transmembrane region" description="Helical" evidence="1">
    <location>
        <begin position="78"/>
        <end position="102"/>
    </location>
</feature>
<sequence>MKNQDPALDCPNPRLISAIYFGLLSVVGTILINAMLTSLGVKQIIPIFEAVILGMVVASCTGAIMGERIIHCPKPYKAKTFLIGFTMVIASLPIFDLGLLLFMIKEQSDLLPVAQVYNMVHFYLFILAYSYIIFGILLAIGSGFAALFLRGQLVYDILTTYLPNENISKLPDSPLEKSKIEHSDRVSIRHR</sequence>
<reference evidence="3 5" key="2">
    <citation type="submission" date="2018-06" db="EMBL/GenBank/DDBJ databases">
        <authorList>
            <consortium name="Pathogen Informatics"/>
            <person name="Doyle S."/>
        </authorList>
    </citation>
    <scope>NUCLEOTIDE SEQUENCE [LARGE SCALE GENOMIC DNA]</scope>
    <source>
        <strain evidence="3 5">NCTC12239</strain>
    </source>
</reference>
<evidence type="ECO:0000256" key="1">
    <source>
        <dbReference type="SAM" id="Phobius"/>
    </source>
</evidence>
<dbReference type="Proteomes" id="UP000054985">
    <property type="component" value="Unassembled WGS sequence"/>
</dbReference>
<reference evidence="2 4" key="1">
    <citation type="submission" date="2015-11" db="EMBL/GenBank/DDBJ databases">
        <title>Genomic analysis of 38 Legionella species identifies large and diverse effector repertoires.</title>
        <authorList>
            <person name="Burstein D."/>
            <person name="Amaro F."/>
            <person name="Zusman T."/>
            <person name="Lifshitz Z."/>
            <person name="Cohen O."/>
            <person name="Gilbert J.A."/>
            <person name="Pupko T."/>
            <person name="Shuman H.A."/>
            <person name="Segal G."/>
        </authorList>
    </citation>
    <scope>NUCLEOTIDE SEQUENCE [LARGE SCALE GENOMIC DNA]</scope>
    <source>
        <strain evidence="2 4">ATCC 43877</strain>
    </source>
</reference>